<sequence length="103" mass="10865">MNGSNPATRSFTNPPSPAHVSVIQVHAEIAADFISSQYVMSNAIPAIAPTTPKTIQPNGFDTSPTFIATVNAVQAPFRTKNAPALIRTAVDNMRKVPANSASF</sequence>
<organism evidence="1 2">
    <name type="scientific">Leptospira santarosai</name>
    <dbReference type="NCBI Taxonomy" id="28183"/>
    <lineage>
        <taxon>Bacteria</taxon>
        <taxon>Pseudomonadati</taxon>
        <taxon>Spirochaetota</taxon>
        <taxon>Spirochaetia</taxon>
        <taxon>Leptospirales</taxon>
        <taxon>Leptospiraceae</taxon>
        <taxon>Leptospira</taxon>
    </lineage>
</organism>
<protein>
    <submittedName>
        <fullName evidence="1">Uncharacterized protein</fullName>
    </submittedName>
</protein>
<name>A0A2P1QPA5_9LEPT</name>
<evidence type="ECO:0000313" key="2">
    <source>
        <dbReference type="Proteomes" id="UP000033961"/>
    </source>
</evidence>
<reference evidence="1 2" key="1">
    <citation type="journal article" date="2015" name="Genome Announc.">
        <title>Draft Genome Sequences of Leptospira santarosai Strains U160, U164, and U233, Isolated from Asymptomatic Cattle.</title>
        <authorList>
            <person name="Kremer F.S."/>
            <person name="Eslabao M.R."/>
            <person name="Provisor M."/>
            <person name="Woloski R.D."/>
            <person name="Ramires O.V."/>
            <person name="Moreno L.Z."/>
            <person name="Moreno A.M."/>
            <person name="Hamond C."/>
            <person name="Lilenbaum W."/>
            <person name="Dellagostin O.A."/>
        </authorList>
    </citation>
    <scope>NUCLEOTIDE SEQUENCE [LARGE SCALE GENOMIC DNA]</scope>
    <source>
        <strain evidence="1 2">U160</strain>
    </source>
</reference>
<evidence type="ECO:0000313" key="1">
    <source>
        <dbReference type="EMBL" id="AVQ10742.1"/>
    </source>
</evidence>
<proteinExistence type="predicted"/>
<dbReference type="AlphaFoldDB" id="A0A2P1QPA5"/>
<gene>
    <name evidence="1" type="ORF">XB16_0395</name>
</gene>
<accession>A0A2P1QPA5</accession>
<dbReference type="EMBL" id="CP027843">
    <property type="protein sequence ID" value="AVQ10742.1"/>
    <property type="molecule type" value="Genomic_DNA"/>
</dbReference>
<dbReference type="Proteomes" id="UP000033961">
    <property type="component" value="Chromosome I"/>
</dbReference>